<dbReference type="SUPFAM" id="SSF52317">
    <property type="entry name" value="Class I glutamine amidotransferase-like"/>
    <property type="match status" value="1"/>
</dbReference>
<dbReference type="CDD" id="cd05388">
    <property type="entry name" value="CobB_N"/>
    <property type="match status" value="1"/>
</dbReference>
<dbReference type="eggNOG" id="COG1797">
    <property type="taxonomic scope" value="Bacteria"/>
</dbReference>
<dbReference type="SUPFAM" id="SSF52540">
    <property type="entry name" value="P-loop containing nucleoside triphosphate hydrolases"/>
    <property type="match status" value="1"/>
</dbReference>
<dbReference type="InterPro" id="IPR004484">
    <property type="entry name" value="CbiA/CobB_synth"/>
</dbReference>
<keyword evidence="7" id="KW-0169">Cobalamin biosynthesis</keyword>
<dbReference type="Pfam" id="PF01656">
    <property type="entry name" value="CbiA"/>
    <property type="match status" value="1"/>
</dbReference>
<dbReference type="Gene3D" id="3.40.50.880">
    <property type="match status" value="1"/>
</dbReference>
<dbReference type="AlphaFoldDB" id="A0A096ANA4"/>
<evidence type="ECO:0000256" key="4">
    <source>
        <dbReference type="ARBA" id="ARBA00022840"/>
    </source>
</evidence>
<evidence type="ECO:0000256" key="3">
    <source>
        <dbReference type="ARBA" id="ARBA00022741"/>
    </source>
</evidence>
<protein>
    <recommendedName>
        <fullName evidence="7">Cobyrinate a,c-diamide synthase</fullName>
        <ecNumber evidence="7">6.3.5.11</ecNumber>
    </recommendedName>
    <alternativeName>
        <fullName evidence="7">Cobyrinic acid a,c-diamide synthetase</fullName>
    </alternativeName>
</protein>
<dbReference type="Pfam" id="PF07685">
    <property type="entry name" value="GATase_3"/>
    <property type="match status" value="1"/>
</dbReference>
<evidence type="ECO:0000256" key="6">
    <source>
        <dbReference type="ARBA" id="ARBA00022962"/>
    </source>
</evidence>
<gene>
    <name evidence="7" type="primary">cbiA</name>
    <name evidence="10" type="ORF">HMPREF0872_00790</name>
</gene>
<comment type="domain">
    <text evidence="7">Comprises of two domains. The C-terminal domain contains the binding site for glutamine and catalyzes the hydrolysis of this substrate to glutamate and ammonia. The N-terminal domain is anticipated to bind ATP and cobyrinate and catalyzes the ultimate synthesis of the diamide product. The ammonia produced via the glutaminase domain is probably translocated to the adjacent domain via a molecular tunnel, where it reacts with an activated intermediate.</text>
</comment>
<dbReference type="InterPro" id="IPR002586">
    <property type="entry name" value="CobQ/CobB/MinD/ParA_Nub-bd_dom"/>
</dbReference>
<comment type="cofactor">
    <cofactor evidence="1 7">
        <name>Mg(2+)</name>
        <dbReference type="ChEBI" id="CHEBI:18420"/>
    </cofactor>
</comment>
<dbReference type="PANTHER" id="PTHR43873">
    <property type="entry name" value="COBYRINATE A,C-DIAMIDE SYNTHASE"/>
    <property type="match status" value="1"/>
</dbReference>
<dbReference type="InterPro" id="IPR029062">
    <property type="entry name" value="Class_I_gatase-like"/>
</dbReference>
<evidence type="ECO:0000259" key="8">
    <source>
        <dbReference type="Pfam" id="PF01656"/>
    </source>
</evidence>
<dbReference type="GO" id="GO:0042242">
    <property type="term" value="F:cobyrinic acid a,c-diamide synthase activity"/>
    <property type="evidence" value="ECO:0007669"/>
    <property type="project" value="UniProtKB-UniRule"/>
</dbReference>
<feature type="domain" description="CobQ/CobB/MinD/ParA nucleotide binding" evidence="8">
    <location>
        <begin position="9"/>
        <end position="192"/>
    </location>
</feature>
<reference evidence="10 11" key="1">
    <citation type="submission" date="2014-07" db="EMBL/GenBank/DDBJ databases">
        <authorList>
            <person name="McCorrison J."/>
            <person name="Sanka R."/>
            <person name="Torralba M."/>
            <person name="Gillis M."/>
            <person name="Haft D.H."/>
            <person name="Methe B."/>
            <person name="Sutton G."/>
            <person name="Nelson K.E."/>
        </authorList>
    </citation>
    <scope>NUCLEOTIDE SEQUENCE [LARGE SCALE GENOMIC DNA]</scope>
    <source>
        <strain evidence="10 11">DNF00314</strain>
    </source>
</reference>
<keyword evidence="11" id="KW-1185">Reference proteome</keyword>
<feature type="site" description="Increases nucleophilicity of active site Cys" evidence="7">
    <location>
        <position position="434"/>
    </location>
</feature>
<keyword evidence="4 7" id="KW-0067">ATP-binding</keyword>
<comment type="catalytic activity">
    <reaction evidence="7">
        <text>cob(II)yrinate + 2 L-glutamine + 2 ATP + 2 H2O = cob(II)yrinate a,c diamide + 2 L-glutamate + 2 ADP + 2 phosphate + 2 H(+)</text>
        <dbReference type="Rhea" id="RHEA:26289"/>
        <dbReference type="ChEBI" id="CHEBI:15377"/>
        <dbReference type="ChEBI" id="CHEBI:15378"/>
        <dbReference type="ChEBI" id="CHEBI:29985"/>
        <dbReference type="ChEBI" id="CHEBI:30616"/>
        <dbReference type="ChEBI" id="CHEBI:43474"/>
        <dbReference type="ChEBI" id="CHEBI:58359"/>
        <dbReference type="ChEBI" id="CHEBI:58537"/>
        <dbReference type="ChEBI" id="CHEBI:58894"/>
        <dbReference type="ChEBI" id="CHEBI:456216"/>
        <dbReference type="EC" id="6.3.5.11"/>
    </reaction>
</comment>
<comment type="caution">
    <text evidence="10">The sequence shown here is derived from an EMBL/GenBank/DDBJ whole genome shotgun (WGS) entry which is preliminary data.</text>
</comment>
<name>A0A096ANA4_9FIRM</name>
<dbReference type="Proteomes" id="UP000029628">
    <property type="component" value="Unassembled WGS sequence"/>
</dbReference>
<proteinExistence type="inferred from homology"/>
<dbReference type="CDD" id="cd03130">
    <property type="entry name" value="GATase1_CobB"/>
    <property type="match status" value="1"/>
</dbReference>
<evidence type="ECO:0000259" key="9">
    <source>
        <dbReference type="Pfam" id="PF07685"/>
    </source>
</evidence>
<dbReference type="InterPro" id="IPR011698">
    <property type="entry name" value="GATase_3"/>
</dbReference>
<dbReference type="EMBL" id="JRNT01000005">
    <property type="protein sequence ID" value="KGF48166.1"/>
    <property type="molecule type" value="Genomic_DNA"/>
</dbReference>
<dbReference type="EC" id="6.3.5.11" evidence="7"/>
<dbReference type="RefSeq" id="WP_038151356.1">
    <property type="nucleotide sequence ID" value="NZ_JRNT01000005.1"/>
</dbReference>
<sequence>MKTVQRPRVVIAGTNSGVGKTTIVAGLLAAYRQNGRVVQSFKVGPDYIDPGFHKMAAGRDSYNLDTWLVPPDKMIPFFESVTDSVDISIIEGVMGLYDGGREGVSSTAEIAKRLAAPVVLVIDCKAMGESAAAIAKGFRDYDRNVNFAGVILNRLGSENHEKMIRQGMEKVGIPIIGSIYRDNRMQSPERHLGLTPVTEFDPTEAIATIRDAVTSMVELDTLYRIAHSAPPLVSEPIIPTTTTEKVARIGVAYDEAFSFYYPASLAALEATGAELVYFSPLKNAHLPEVDGLIFGGGFPEMFLGQLEANRSMKTDIKNKALEGMPIYAECGGLMYLCQSITDFENHTLEMVGVVPARTVMETSLQKVGYVTATALKDSVIAHKNESLRGHEFHFSTMIPEVDDFPWAFQLVGGRKVQEYKGGYANGNVLATYLHINFAGCDIARNHFVHACVTYKHSK</sequence>
<dbReference type="PANTHER" id="PTHR43873:SF1">
    <property type="entry name" value="COBYRINATE A,C-DIAMIDE SYNTHASE"/>
    <property type="match status" value="1"/>
</dbReference>
<comment type="function">
    <text evidence="7">Catalyzes the ATP-dependent amidation of the two carboxylate groups at positions a and c of cobyrinate, using either L-glutamine or ammonia as the nitrogen source.</text>
</comment>
<evidence type="ECO:0000256" key="7">
    <source>
        <dbReference type="HAMAP-Rule" id="MF_00027"/>
    </source>
</evidence>
<comment type="pathway">
    <text evidence="7">Cofactor biosynthesis; adenosylcobalamin biosynthesis; cob(II)yrinate a,c-diamide from sirohydrochlorin (anaerobic route): step 10/10.</text>
</comment>
<keyword evidence="5 7" id="KW-0460">Magnesium</keyword>
<dbReference type="NCBIfam" id="TIGR00379">
    <property type="entry name" value="cobB"/>
    <property type="match status" value="1"/>
</dbReference>
<evidence type="ECO:0000313" key="11">
    <source>
        <dbReference type="Proteomes" id="UP000029628"/>
    </source>
</evidence>
<dbReference type="UniPathway" id="UPA00148">
    <property type="reaction ID" value="UER00231"/>
</dbReference>
<feature type="domain" description="CobB/CobQ-like glutamine amidotransferase" evidence="9">
    <location>
        <begin position="248"/>
        <end position="438"/>
    </location>
</feature>
<evidence type="ECO:0000256" key="2">
    <source>
        <dbReference type="ARBA" id="ARBA00022598"/>
    </source>
</evidence>
<dbReference type="NCBIfam" id="NF002204">
    <property type="entry name" value="PRK01077.1"/>
    <property type="match status" value="1"/>
</dbReference>
<feature type="active site" description="Nucleophile" evidence="7">
    <location>
        <position position="330"/>
    </location>
</feature>
<organism evidence="10 11">
    <name type="scientific">Veillonella montpellierensis DNF00314</name>
    <dbReference type="NCBI Taxonomy" id="1401067"/>
    <lineage>
        <taxon>Bacteria</taxon>
        <taxon>Bacillati</taxon>
        <taxon>Bacillota</taxon>
        <taxon>Negativicutes</taxon>
        <taxon>Veillonellales</taxon>
        <taxon>Veillonellaceae</taxon>
        <taxon>Veillonella</taxon>
    </lineage>
</organism>
<accession>A0A096ANA4</accession>
<comment type="miscellaneous">
    <text evidence="7">The a and c carboxylates of cobyrinate are activated for nucleophilic attack via formation of a phosphorylated intermediate by ATP. CbiA catalyzes first the amidation of the c-carboxylate, and then that of the a-carboxylate.</text>
</comment>
<dbReference type="PROSITE" id="PS51274">
    <property type="entry name" value="GATASE_COBBQ"/>
    <property type="match status" value="1"/>
</dbReference>
<dbReference type="HAMAP" id="MF_00027">
    <property type="entry name" value="CobB_CbiA"/>
    <property type="match status" value="1"/>
</dbReference>
<evidence type="ECO:0000256" key="5">
    <source>
        <dbReference type="ARBA" id="ARBA00022842"/>
    </source>
</evidence>
<keyword evidence="3 7" id="KW-0547">Nucleotide-binding</keyword>
<dbReference type="Gene3D" id="3.40.50.300">
    <property type="entry name" value="P-loop containing nucleotide triphosphate hydrolases"/>
    <property type="match status" value="2"/>
</dbReference>
<keyword evidence="2 7" id="KW-0436">Ligase</keyword>
<evidence type="ECO:0000256" key="1">
    <source>
        <dbReference type="ARBA" id="ARBA00001946"/>
    </source>
</evidence>
<comment type="similarity">
    <text evidence="7">Belongs to the CobB/CbiA family.</text>
</comment>
<dbReference type="InterPro" id="IPR027417">
    <property type="entry name" value="P-loop_NTPase"/>
</dbReference>
<dbReference type="GO" id="GO:0005524">
    <property type="term" value="F:ATP binding"/>
    <property type="evidence" value="ECO:0007669"/>
    <property type="project" value="UniProtKB-UniRule"/>
</dbReference>
<keyword evidence="6 7" id="KW-0315">Glutamine amidotransferase</keyword>
<dbReference type="GO" id="GO:0009236">
    <property type="term" value="P:cobalamin biosynthetic process"/>
    <property type="evidence" value="ECO:0007669"/>
    <property type="project" value="UniProtKB-UniRule"/>
</dbReference>
<evidence type="ECO:0000313" key="10">
    <source>
        <dbReference type="EMBL" id="KGF48166.1"/>
    </source>
</evidence>